<reference evidence="1 2" key="1">
    <citation type="journal article" date="2012" name="J. Bacteriol.">
        <title>Draft Genome Sequence of Plant Growth-Promoting Rhizobium Mesorhizobium amorphae, Isolated from Zinc-Lead Mine Tailings.</title>
        <authorList>
            <person name="Hao X."/>
            <person name="Lin Y."/>
            <person name="Johnstone L."/>
            <person name="Baltrus D.A."/>
            <person name="Miller S.J."/>
            <person name="Wei G."/>
            <person name="Rensing C."/>
        </authorList>
    </citation>
    <scope>NUCLEOTIDE SEQUENCE [LARGE SCALE GENOMIC DNA]</scope>
    <source>
        <strain evidence="1 2">CCNWGS0123</strain>
    </source>
</reference>
<keyword evidence="2" id="KW-1185">Reference proteome</keyword>
<dbReference type="Proteomes" id="UP000002949">
    <property type="component" value="Unassembled WGS sequence"/>
</dbReference>
<evidence type="ECO:0000313" key="1">
    <source>
        <dbReference type="EMBL" id="EHH10267.1"/>
    </source>
</evidence>
<proteinExistence type="predicted"/>
<protein>
    <submittedName>
        <fullName evidence="1">Uncharacterized protein</fullName>
    </submittedName>
</protein>
<sequence length="53" mass="5880">MWCRLLGGWRLVGLASGTRLGAFPLLANGLRKDKCRRLHGWVDDAIAMQRDGA</sequence>
<gene>
    <name evidence="1" type="ORF">MEA186_20022</name>
</gene>
<evidence type="ECO:0000313" key="2">
    <source>
        <dbReference type="Proteomes" id="UP000002949"/>
    </source>
</evidence>
<dbReference type="AlphaFoldDB" id="G6YDG7"/>
<dbReference type="EMBL" id="AGSN01000130">
    <property type="protein sequence ID" value="EHH10267.1"/>
    <property type="molecule type" value="Genomic_DNA"/>
</dbReference>
<accession>G6YDG7</accession>
<name>G6YDG7_9HYPH</name>
<organism evidence="1 2">
    <name type="scientific">Mesorhizobium amorphae CCNWGS0123</name>
    <dbReference type="NCBI Taxonomy" id="1082933"/>
    <lineage>
        <taxon>Bacteria</taxon>
        <taxon>Pseudomonadati</taxon>
        <taxon>Pseudomonadota</taxon>
        <taxon>Alphaproteobacteria</taxon>
        <taxon>Hyphomicrobiales</taxon>
        <taxon>Phyllobacteriaceae</taxon>
        <taxon>Mesorhizobium</taxon>
    </lineage>
</organism>